<evidence type="ECO:0008006" key="4">
    <source>
        <dbReference type="Google" id="ProtNLM"/>
    </source>
</evidence>
<protein>
    <recommendedName>
        <fullName evidence="4">VPS4-associated protein 1</fullName>
    </recommendedName>
</protein>
<proteinExistence type="predicted"/>
<dbReference type="GO" id="GO:0007034">
    <property type="term" value="P:vacuolar transport"/>
    <property type="evidence" value="ECO:0007669"/>
    <property type="project" value="TreeGrafter"/>
</dbReference>
<name>A0A367YLH8_9ASCO</name>
<dbReference type="OrthoDB" id="2158714at2759"/>
<sequence>MSKSQQQPQAPFPNKYQVRQVASSDSKACVICYKPATTVMLAEGNGDFFYTCQQHLQDDQFANAIHPQEYTDMVSSQKELTSKKTQLEKEVELEKPYIWNKVAGYWKDDKKTKKLEDGESKAEEAGSKYEKLKKELRDVTKELDEKTQSILEFKFKQYKLNQDIYKNRLMAHQKKVYGQQRAAKIQQEGFFPSAPSHSLE</sequence>
<dbReference type="Pfam" id="PF08432">
    <property type="entry name" value="Vfa1"/>
    <property type="match status" value="1"/>
</dbReference>
<keyword evidence="1" id="KW-0175">Coiled coil</keyword>
<reference evidence="2 3" key="1">
    <citation type="submission" date="2018-06" db="EMBL/GenBank/DDBJ databases">
        <title>Whole genome sequencing of Candida tropicalis (genome annotated by CSBL at Korea University).</title>
        <authorList>
            <person name="Ahn J."/>
        </authorList>
    </citation>
    <scope>NUCLEOTIDE SEQUENCE [LARGE SCALE GENOMIC DNA]</scope>
    <source>
        <strain evidence="2 3">ATCC 20962</strain>
    </source>
</reference>
<feature type="coiled-coil region" evidence="1">
    <location>
        <begin position="115"/>
        <end position="149"/>
    </location>
</feature>
<dbReference type="PANTHER" id="PTHR28218">
    <property type="entry name" value="VPS4-ASSOCIATED PROTEIN 1"/>
    <property type="match status" value="1"/>
</dbReference>
<comment type="caution">
    <text evidence="2">The sequence shown here is derived from an EMBL/GenBank/DDBJ whole genome shotgun (WGS) entry which is preliminary data.</text>
</comment>
<accession>A0A367YLH8</accession>
<keyword evidence="3" id="KW-1185">Reference proteome</keyword>
<dbReference type="AlphaFoldDB" id="A0A367YLH8"/>
<evidence type="ECO:0000256" key="1">
    <source>
        <dbReference type="SAM" id="Coils"/>
    </source>
</evidence>
<dbReference type="Proteomes" id="UP000253472">
    <property type="component" value="Unassembled WGS sequence"/>
</dbReference>
<dbReference type="InterPro" id="IPR013640">
    <property type="entry name" value="Vfa1"/>
</dbReference>
<evidence type="ECO:0000313" key="2">
    <source>
        <dbReference type="EMBL" id="RCK65862.1"/>
    </source>
</evidence>
<dbReference type="GO" id="GO:0005768">
    <property type="term" value="C:endosome"/>
    <property type="evidence" value="ECO:0007669"/>
    <property type="project" value="TreeGrafter"/>
</dbReference>
<dbReference type="EMBL" id="QLNQ01000019">
    <property type="protein sequence ID" value="RCK65862.1"/>
    <property type="molecule type" value="Genomic_DNA"/>
</dbReference>
<dbReference type="PANTHER" id="PTHR28218:SF1">
    <property type="entry name" value="VPS4-ASSOCIATED PROTEIN 1"/>
    <property type="match status" value="1"/>
</dbReference>
<organism evidence="2 3">
    <name type="scientific">Candida viswanathii</name>
    <dbReference type="NCBI Taxonomy" id="5486"/>
    <lineage>
        <taxon>Eukaryota</taxon>
        <taxon>Fungi</taxon>
        <taxon>Dikarya</taxon>
        <taxon>Ascomycota</taxon>
        <taxon>Saccharomycotina</taxon>
        <taxon>Pichiomycetes</taxon>
        <taxon>Debaryomycetaceae</taxon>
        <taxon>Candida/Lodderomyces clade</taxon>
        <taxon>Candida</taxon>
    </lineage>
</organism>
<dbReference type="STRING" id="5486.A0A367YLH8"/>
<evidence type="ECO:0000313" key="3">
    <source>
        <dbReference type="Proteomes" id="UP000253472"/>
    </source>
</evidence>
<gene>
    <name evidence="2" type="ORF">Cantr_01518</name>
</gene>